<evidence type="ECO:0000313" key="4">
    <source>
        <dbReference type="Proteomes" id="UP000324748"/>
    </source>
</evidence>
<dbReference type="AlphaFoldDB" id="A0A5B0M1L0"/>
<feature type="region of interest" description="Disordered" evidence="1">
    <location>
        <begin position="330"/>
        <end position="597"/>
    </location>
</feature>
<feature type="compositionally biased region" description="Polar residues" evidence="1">
    <location>
        <begin position="575"/>
        <end position="587"/>
    </location>
</feature>
<evidence type="ECO:0000313" key="5">
    <source>
        <dbReference type="Proteomes" id="UP000325313"/>
    </source>
</evidence>
<name>A0A5B0M1L0_PUCGR</name>
<feature type="compositionally biased region" description="Polar residues" evidence="1">
    <location>
        <begin position="255"/>
        <end position="270"/>
    </location>
</feature>
<feature type="compositionally biased region" description="Polar residues" evidence="1">
    <location>
        <begin position="296"/>
        <end position="307"/>
    </location>
</feature>
<reference evidence="4 5" key="1">
    <citation type="submission" date="2019-05" db="EMBL/GenBank/DDBJ databases">
        <title>Emergence of the Ug99 lineage of the wheat stem rust pathogen through somatic hybridization.</title>
        <authorList>
            <person name="Li F."/>
            <person name="Upadhyaya N.M."/>
            <person name="Sperschneider J."/>
            <person name="Matny O."/>
            <person name="Nguyen-Phuc H."/>
            <person name="Mago R."/>
            <person name="Raley C."/>
            <person name="Miller M.E."/>
            <person name="Silverstein K.A.T."/>
            <person name="Henningsen E."/>
            <person name="Hirsch C.D."/>
            <person name="Visser B."/>
            <person name="Pretorius Z.A."/>
            <person name="Steffenson B.J."/>
            <person name="Schwessinger B."/>
            <person name="Dodds P.N."/>
            <person name="Figueroa M."/>
        </authorList>
    </citation>
    <scope>NUCLEOTIDE SEQUENCE [LARGE SCALE GENOMIC DNA]</scope>
    <source>
        <strain evidence="2">21-0</strain>
        <strain evidence="3 5">Ug99</strain>
    </source>
</reference>
<feature type="compositionally biased region" description="Low complexity" evidence="1">
    <location>
        <begin position="330"/>
        <end position="354"/>
    </location>
</feature>
<protein>
    <submittedName>
        <fullName evidence="2">Uncharacterized protein</fullName>
    </submittedName>
</protein>
<evidence type="ECO:0000313" key="3">
    <source>
        <dbReference type="EMBL" id="KAA1090215.1"/>
    </source>
</evidence>
<feature type="compositionally biased region" description="Low complexity" evidence="1">
    <location>
        <begin position="153"/>
        <end position="166"/>
    </location>
</feature>
<sequence>MSASPDTQQSTHQTRICRFLTTPPLPPLKMAISITQHSTIDQLISKINQTILNEADSTEFADLIQPPNPSHRLVLELPDGCRLPPTEPSSIIPQDQLVTIRLCARPQPQLRLEPSAHSFMNRLASQPNFPSSNHQLHDHPARRILTDQPIHSGHQSILQGSSSQIIRPSQSNPITHGTQNSFFTQAPSLELSPQNTQGSHQHFTESFHLQSGTRSLFSSRTRFTSLPVEQSAFHNLIQLPSTHQIEHSFSQQFQAAPRLQTQENHTSPGSQALEFPYRSPSTSSEEPKPNLEELDQSTNHQELSSPQVPRVRSHIAAFRKIAFRHYLSSESDSSFDGHGSSSSSDDSDDFASSSRKARGKKNKADSRQSHSRKVKLEQLPPRRISTRHSMGGLANRRFASSRPKRKSAPVRFDLPSDDDELAHQSAIIRDEIRRGKKAHRDDSSSSHHQADHSCSPQPRKHHISQRVQVVIPPSPGLVSPAYLKRKRTQLKPSPNLSPKESDIPPSPSNQSSNCTSSSTNSTNLNAQEDASELIDEPSQSAISRSSSQSFGPATSLSPEKGGSPDNKSRGPTKAKSLSPTKTNSMSPDKSAPSLSAGRTVRSVYQIYVHDMKFKSASGQGPQRIPSSSSGLNDNSTLRQVIERLKLDQHASWKLIIGDKVWLSEASSLKRAQTRGGQTRKLDGLLDGRIVQINWASSLKELGVFPLSNLISDVDVKPLQIQVIRNWDLK</sequence>
<dbReference type="EMBL" id="VDEP01000404">
    <property type="protein sequence ID" value="KAA1090215.1"/>
    <property type="molecule type" value="Genomic_DNA"/>
</dbReference>
<gene>
    <name evidence="2" type="ORF">PGT21_002593</name>
    <name evidence="3" type="ORF">PGTUg99_037238</name>
</gene>
<feature type="compositionally biased region" description="Low complexity" evidence="1">
    <location>
        <begin position="508"/>
        <end position="523"/>
    </location>
</feature>
<accession>A0A5B0M1L0</accession>
<proteinExistence type="predicted"/>
<feature type="region of interest" description="Disordered" evidence="1">
    <location>
        <begin position="153"/>
        <end position="180"/>
    </location>
</feature>
<dbReference type="OrthoDB" id="2501611at2759"/>
<feature type="compositionally biased region" description="Basic and acidic residues" evidence="1">
    <location>
        <begin position="428"/>
        <end position="451"/>
    </location>
</feature>
<comment type="caution">
    <text evidence="2">The sequence shown here is derived from an EMBL/GenBank/DDBJ whole genome shotgun (WGS) entry which is preliminary data.</text>
</comment>
<feature type="compositionally biased region" description="Low complexity" evidence="1">
    <location>
        <begin position="538"/>
        <end position="549"/>
    </location>
</feature>
<dbReference type="Proteomes" id="UP000324748">
    <property type="component" value="Unassembled WGS sequence"/>
</dbReference>
<evidence type="ECO:0000313" key="2">
    <source>
        <dbReference type="EMBL" id="KAA1070189.1"/>
    </source>
</evidence>
<feature type="region of interest" description="Disordered" evidence="1">
    <location>
        <begin position="255"/>
        <end position="309"/>
    </location>
</feature>
<feature type="compositionally biased region" description="Polar residues" evidence="1">
    <location>
        <begin position="167"/>
        <end position="180"/>
    </location>
</feature>
<evidence type="ECO:0000256" key="1">
    <source>
        <dbReference type="SAM" id="MobiDB-lite"/>
    </source>
</evidence>
<dbReference type="Proteomes" id="UP000325313">
    <property type="component" value="Unassembled WGS sequence"/>
</dbReference>
<organism evidence="2 4">
    <name type="scientific">Puccinia graminis f. sp. tritici</name>
    <dbReference type="NCBI Taxonomy" id="56615"/>
    <lineage>
        <taxon>Eukaryota</taxon>
        <taxon>Fungi</taxon>
        <taxon>Dikarya</taxon>
        <taxon>Basidiomycota</taxon>
        <taxon>Pucciniomycotina</taxon>
        <taxon>Pucciniomycetes</taxon>
        <taxon>Pucciniales</taxon>
        <taxon>Pucciniaceae</taxon>
        <taxon>Puccinia</taxon>
    </lineage>
</organism>
<keyword evidence="4" id="KW-1185">Reference proteome</keyword>
<dbReference type="EMBL" id="VSWC01000171">
    <property type="protein sequence ID" value="KAA1070189.1"/>
    <property type="molecule type" value="Genomic_DNA"/>
</dbReference>